<dbReference type="PROSITE" id="PS50867">
    <property type="entry name" value="PRE_SET"/>
    <property type="match status" value="1"/>
</dbReference>
<evidence type="ECO:0000256" key="1">
    <source>
        <dbReference type="ARBA" id="ARBA00004286"/>
    </source>
</evidence>
<dbReference type="SUPFAM" id="SSF47473">
    <property type="entry name" value="EF-hand"/>
    <property type="match status" value="1"/>
</dbReference>
<name>A0A3P6TFQ9_LITSI</name>
<proteinExistence type="predicted"/>
<dbReference type="EMBL" id="UYRX01000417">
    <property type="protein sequence ID" value="VDK81903.1"/>
    <property type="molecule type" value="Genomic_DNA"/>
</dbReference>
<evidence type="ECO:0000313" key="12">
    <source>
        <dbReference type="EMBL" id="VDK81903.1"/>
    </source>
</evidence>
<dbReference type="STRING" id="42156.A0A3P6TFQ9"/>
<keyword evidence="4" id="KW-0808">Transferase</keyword>
<dbReference type="SMART" id="SM00317">
    <property type="entry name" value="SET"/>
    <property type="match status" value="1"/>
</dbReference>
<feature type="domain" description="EF-hand" evidence="9">
    <location>
        <begin position="321"/>
        <end position="347"/>
    </location>
</feature>
<keyword evidence="6" id="KW-0479">Metal-binding</keyword>
<evidence type="ECO:0000256" key="7">
    <source>
        <dbReference type="ARBA" id="ARBA00022833"/>
    </source>
</evidence>
<dbReference type="PANTHER" id="PTHR46223">
    <property type="entry name" value="HISTONE-LYSINE N-METHYLTRANSFERASE SUV39H"/>
    <property type="match status" value="1"/>
</dbReference>
<dbReference type="InterPro" id="IPR001214">
    <property type="entry name" value="SET_dom"/>
</dbReference>
<dbReference type="PANTHER" id="PTHR46223:SF3">
    <property type="entry name" value="HISTONE-LYSINE N-METHYLTRANSFERASE SET-23"/>
    <property type="match status" value="1"/>
</dbReference>
<evidence type="ECO:0000313" key="13">
    <source>
        <dbReference type="Proteomes" id="UP000277928"/>
    </source>
</evidence>
<evidence type="ECO:0000259" key="11">
    <source>
        <dbReference type="PROSITE" id="PS50867"/>
    </source>
</evidence>
<evidence type="ECO:0000256" key="4">
    <source>
        <dbReference type="ARBA" id="ARBA00022679"/>
    </source>
</evidence>
<dbReference type="GO" id="GO:0005634">
    <property type="term" value="C:nucleus"/>
    <property type="evidence" value="ECO:0007669"/>
    <property type="project" value="InterPro"/>
</dbReference>
<keyword evidence="2" id="KW-0158">Chromosome</keyword>
<keyword evidence="7" id="KW-0862">Zinc</keyword>
<dbReference type="InterPro" id="IPR018247">
    <property type="entry name" value="EF_Hand_1_Ca_BS"/>
</dbReference>
<keyword evidence="5" id="KW-0949">S-adenosyl-L-methionine</keyword>
<comment type="subcellular location">
    <subcellularLocation>
        <location evidence="1">Chromosome</location>
    </subcellularLocation>
</comment>
<evidence type="ECO:0000256" key="6">
    <source>
        <dbReference type="ARBA" id="ARBA00022723"/>
    </source>
</evidence>
<evidence type="ECO:0000256" key="3">
    <source>
        <dbReference type="ARBA" id="ARBA00022603"/>
    </source>
</evidence>
<dbReference type="GO" id="GO:0008270">
    <property type="term" value="F:zinc ion binding"/>
    <property type="evidence" value="ECO:0007669"/>
    <property type="project" value="InterPro"/>
</dbReference>
<dbReference type="SUPFAM" id="SSF82199">
    <property type="entry name" value="SET domain"/>
    <property type="match status" value="1"/>
</dbReference>
<protein>
    <recommendedName>
        <fullName evidence="14">SET domain-containing protein</fullName>
    </recommendedName>
</protein>
<dbReference type="GO" id="GO:0005694">
    <property type="term" value="C:chromosome"/>
    <property type="evidence" value="ECO:0007669"/>
    <property type="project" value="UniProtKB-SubCell"/>
</dbReference>
<dbReference type="GO" id="GO:0032259">
    <property type="term" value="P:methylation"/>
    <property type="evidence" value="ECO:0007669"/>
    <property type="project" value="UniProtKB-KW"/>
</dbReference>
<reference evidence="12 13" key="1">
    <citation type="submission" date="2018-08" db="EMBL/GenBank/DDBJ databases">
        <authorList>
            <person name="Laetsch R D."/>
            <person name="Stevens L."/>
            <person name="Kumar S."/>
            <person name="Blaxter L. M."/>
        </authorList>
    </citation>
    <scope>NUCLEOTIDE SEQUENCE [LARGE SCALE GENOMIC DNA]</scope>
</reference>
<dbReference type="Gene3D" id="1.10.238.10">
    <property type="entry name" value="EF-hand"/>
    <property type="match status" value="1"/>
</dbReference>
<dbReference type="PROSITE" id="PS00018">
    <property type="entry name" value="EF_HAND_1"/>
    <property type="match status" value="1"/>
</dbReference>
<feature type="domain" description="Pre-SET" evidence="11">
    <location>
        <begin position="25"/>
        <end position="88"/>
    </location>
</feature>
<evidence type="ECO:0000259" key="9">
    <source>
        <dbReference type="PROSITE" id="PS50222"/>
    </source>
</evidence>
<sequence length="447" mass="50434">MEYIHIESLECGPGGNLSNFNTSYEGCNCMGPCTASTGCTCLLYNQDIFRDQNSIKNVDSNLPILECSTGCSCSLFPNDCQNRCVQLGCSLPLQVFDAGEKGYGLQCRELIKKGRFVIEYTGEVIGPDEVKKRQSDTNYVLTIKEVFRDHTEVTYIDPSVRGNQSRFINHGCNPNMIIILVRYGTPQVHVGLFALRDIPAYEELTYDYGDLGIEKSYNDEQDSLDMDAIFKIILKYRRKGWVLFFNQIVLSAALTMKKLCMKSFIVLLFTVEIIIGEKKLETIAAAALPSSASVLNAQALPLPVEITPIPADDFSPRFDEFRRIDANGDQQITFAEFILADRPYIENKSKLYHRQDLNDVGDGIVSKNEFASYYRKKEEERRLREQQAENFFKQLEVPFTEPFGFGFPQNPFFPSNSQPIQGTAHNTSLLAVPSVKESGNGTFQFLL</sequence>
<dbReference type="InterPro" id="IPR050973">
    <property type="entry name" value="H3K9_Histone-Lys_N-MTase"/>
</dbReference>
<dbReference type="Proteomes" id="UP000277928">
    <property type="component" value="Unassembled WGS sequence"/>
</dbReference>
<dbReference type="AlphaFoldDB" id="A0A3P6TFQ9"/>
<evidence type="ECO:0000256" key="5">
    <source>
        <dbReference type="ARBA" id="ARBA00022691"/>
    </source>
</evidence>
<dbReference type="PROSITE" id="PS50280">
    <property type="entry name" value="SET"/>
    <property type="match status" value="1"/>
</dbReference>
<evidence type="ECO:0000256" key="8">
    <source>
        <dbReference type="ARBA" id="ARBA00022837"/>
    </source>
</evidence>
<keyword evidence="8" id="KW-0106">Calcium</keyword>
<organism evidence="12 13">
    <name type="scientific">Litomosoides sigmodontis</name>
    <name type="common">Filarial nematode worm</name>
    <dbReference type="NCBI Taxonomy" id="42156"/>
    <lineage>
        <taxon>Eukaryota</taxon>
        <taxon>Metazoa</taxon>
        <taxon>Ecdysozoa</taxon>
        <taxon>Nematoda</taxon>
        <taxon>Chromadorea</taxon>
        <taxon>Rhabditida</taxon>
        <taxon>Spirurina</taxon>
        <taxon>Spiruromorpha</taxon>
        <taxon>Filarioidea</taxon>
        <taxon>Onchocercidae</taxon>
        <taxon>Litomosoides</taxon>
    </lineage>
</organism>
<evidence type="ECO:0000259" key="10">
    <source>
        <dbReference type="PROSITE" id="PS50280"/>
    </source>
</evidence>
<dbReference type="InterPro" id="IPR011992">
    <property type="entry name" value="EF-hand-dom_pair"/>
</dbReference>
<dbReference type="PROSITE" id="PS50222">
    <property type="entry name" value="EF_HAND_2"/>
    <property type="match status" value="1"/>
</dbReference>
<dbReference type="Pfam" id="PF00856">
    <property type="entry name" value="SET"/>
    <property type="match status" value="1"/>
</dbReference>
<evidence type="ECO:0008006" key="14">
    <source>
        <dbReference type="Google" id="ProtNLM"/>
    </source>
</evidence>
<dbReference type="GO" id="GO:0005509">
    <property type="term" value="F:calcium ion binding"/>
    <property type="evidence" value="ECO:0007669"/>
    <property type="project" value="InterPro"/>
</dbReference>
<dbReference type="OrthoDB" id="616263at2759"/>
<evidence type="ECO:0000256" key="2">
    <source>
        <dbReference type="ARBA" id="ARBA00022454"/>
    </source>
</evidence>
<accession>A0A3P6TFQ9</accession>
<dbReference type="InterPro" id="IPR046341">
    <property type="entry name" value="SET_dom_sf"/>
</dbReference>
<dbReference type="GO" id="GO:0042054">
    <property type="term" value="F:histone methyltransferase activity"/>
    <property type="evidence" value="ECO:0007669"/>
    <property type="project" value="InterPro"/>
</dbReference>
<keyword evidence="13" id="KW-1185">Reference proteome</keyword>
<dbReference type="InterPro" id="IPR007728">
    <property type="entry name" value="Pre-SET_dom"/>
</dbReference>
<feature type="domain" description="SET" evidence="10">
    <location>
        <begin position="91"/>
        <end position="209"/>
    </location>
</feature>
<dbReference type="InterPro" id="IPR002048">
    <property type="entry name" value="EF_hand_dom"/>
</dbReference>
<gene>
    <name evidence="12" type="ORF">NLS_LOCUS5497</name>
</gene>
<dbReference type="Gene3D" id="2.170.270.10">
    <property type="entry name" value="SET domain"/>
    <property type="match status" value="1"/>
</dbReference>
<keyword evidence="3" id="KW-0489">Methyltransferase</keyword>